<evidence type="ECO:0000313" key="3">
    <source>
        <dbReference type="Proteomes" id="UP000033977"/>
    </source>
</evidence>
<protein>
    <recommendedName>
        <fullName evidence="4">Transglycosylase SLT domain-containing protein</fullName>
    </recommendedName>
</protein>
<evidence type="ECO:0000313" key="2">
    <source>
        <dbReference type="EMBL" id="KKT57396.1"/>
    </source>
</evidence>
<accession>A0A0G1IDC7</accession>
<evidence type="ECO:0008006" key="4">
    <source>
        <dbReference type="Google" id="ProtNLM"/>
    </source>
</evidence>
<reference evidence="2 3" key="1">
    <citation type="journal article" date="2015" name="Nature">
        <title>rRNA introns, odd ribosomes, and small enigmatic genomes across a large radiation of phyla.</title>
        <authorList>
            <person name="Brown C.T."/>
            <person name="Hug L.A."/>
            <person name="Thomas B.C."/>
            <person name="Sharon I."/>
            <person name="Castelle C.J."/>
            <person name="Singh A."/>
            <person name="Wilkins M.J."/>
            <person name="Williams K.H."/>
            <person name="Banfield J.F."/>
        </authorList>
    </citation>
    <scope>NUCLEOTIDE SEQUENCE [LARGE SCALE GENOMIC DNA]</scope>
</reference>
<comment type="caution">
    <text evidence="2">The sequence shown here is derived from an EMBL/GenBank/DDBJ whole genome shotgun (WGS) entry which is preliminary data.</text>
</comment>
<feature type="signal peptide" evidence="1">
    <location>
        <begin position="1"/>
        <end position="19"/>
    </location>
</feature>
<feature type="chain" id="PRO_5002537784" description="Transglycosylase SLT domain-containing protein" evidence="1">
    <location>
        <begin position="20"/>
        <end position="121"/>
    </location>
</feature>
<organism evidence="2 3">
    <name type="scientific">Candidatus Giovannonibacteria bacterium GW2011_GWB1_44_23</name>
    <dbReference type="NCBI Taxonomy" id="1618652"/>
    <lineage>
        <taxon>Bacteria</taxon>
        <taxon>Candidatus Giovannoniibacteriota</taxon>
    </lineage>
</organism>
<proteinExistence type="predicted"/>
<sequence length="121" mass="13851">MNYLVLAVITALFSFPQKAQEQVLPETPASVTENATPEILEKIAICESRGRHFDENGKVLTGEINKYDVGKYQINALYWRELAERLGHNIDDKDGNEAMAIELYRRYGTAPWKSSKKCWDK</sequence>
<dbReference type="AlphaFoldDB" id="A0A0G1IDC7"/>
<evidence type="ECO:0000256" key="1">
    <source>
        <dbReference type="SAM" id="SignalP"/>
    </source>
</evidence>
<gene>
    <name evidence="2" type="ORF">UW49_C0004G0011</name>
</gene>
<dbReference type="EMBL" id="LCIN01000004">
    <property type="protein sequence ID" value="KKT57396.1"/>
    <property type="molecule type" value="Genomic_DNA"/>
</dbReference>
<name>A0A0G1IDC7_9BACT</name>
<dbReference type="Proteomes" id="UP000033977">
    <property type="component" value="Unassembled WGS sequence"/>
</dbReference>
<keyword evidence="1" id="KW-0732">Signal</keyword>
<dbReference type="Gene3D" id="1.10.530.10">
    <property type="match status" value="1"/>
</dbReference>